<dbReference type="RefSeq" id="YP_007007506.1">
    <property type="nucleotide sequence ID" value="NC_019526.1"/>
</dbReference>
<sequence length="91" mass="10913">MRIKLTSDEIHSVLTTNMQDWKKYADIEEVQELNDDLSVDEIITICSSQFFDDINDEEQDVFDIMEKHFIAYDVFPYTRQAYILIHNIYNK</sequence>
<dbReference type="KEGG" id="vg:14012939"/>
<name>H6X4F8_9CAUD</name>
<evidence type="ECO:0000313" key="1">
    <source>
        <dbReference type="EMBL" id="AFA44624.1"/>
    </source>
</evidence>
<protein>
    <submittedName>
        <fullName evidence="1">Uncharacterized protein</fullName>
    </submittedName>
</protein>
<accession>H6X4F8</accession>
<proteinExistence type="predicted"/>
<organism evidence="1 2">
    <name type="scientific">Klebsiella phage vB_KleM_RaK2</name>
    <dbReference type="NCBI Taxonomy" id="1147094"/>
    <lineage>
        <taxon>Viruses</taxon>
        <taxon>Duplodnaviria</taxon>
        <taxon>Heunggongvirae</taxon>
        <taxon>Uroviricota</taxon>
        <taxon>Caudoviricetes</taxon>
        <taxon>Alcyoneusvirus</taxon>
        <taxon>Alcyoneusvirus RaK2</taxon>
    </lineage>
</organism>
<dbReference type="Proteomes" id="UP000007524">
    <property type="component" value="Segment"/>
</dbReference>
<dbReference type="OrthoDB" id="38277at10239"/>
<gene>
    <name evidence="1" type="ORF">RaK2_00351</name>
</gene>
<dbReference type="EMBL" id="JQ513383">
    <property type="protein sequence ID" value="AFA44624.1"/>
    <property type="molecule type" value="Genomic_DNA"/>
</dbReference>
<reference evidence="1 2" key="1">
    <citation type="journal article" date="2012" name="J. Virol.">
        <title>Genome of Klebsiella sp.-Infecting Bacteriophage vB_KleM_RaK2.</title>
        <authorList>
            <person name="Simoliunas E."/>
            <person name="Kaliniene L."/>
            <person name="Truncaite L."/>
            <person name="Klausa V."/>
            <person name="Zajanckauskaite A."/>
            <person name="Meskys R."/>
        </authorList>
    </citation>
    <scope>NUCLEOTIDE SEQUENCE [LARGE SCALE GENOMIC DNA]</scope>
</reference>
<keyword evidence="2" id="KW-1185">Reference proteome</keyword>
<evidence type="ECO:0000313" key="2">
    <source>
        <dbReference type="Proteomes" id="UP000007524"/>
    </source>
</evidence>
<dbReference type="GeneID" id="14012939"/>